<sequence>MNSDPKCNLADLKPVKFSGSQSLALGTLPSVQYGIVQEKLRQSSSKNFHCSVFCPGKRCRYEGAAFWQKEDMPGHGRYCDDGASFHGNHRKVQNHQAVSRIRHQIINQPPRKGEHSSCGFHWNAQDSLMIHRYSWKTKEGLWFSAKNRSAGYGESMTFALSEGKVAIHSHTGLGRPGVLVSCYLIYTLRCKPTDAVATSGRKGIIMAV</sequence>
<organism evidence="1 2">
    <name type="scientific">Caerostris extrusa</name>
    <name type="common">Bark spider</name>
    <name type="synonym">Caerostris bankana</name>
    <dbReference type="NCBI Taxonomy" id="172846"/>
    <lineage>
        <taxon>Eukaryota</taxon>
        <taxon>Metazoa</taxon>
        <taxon>Ecdysozoa</taxon>
        <taxon>Arthropoda</taxon>
        <taxon>Chelicerata</taxon>
        <taxon>Arachnida</taxon>
        <taxon>Araneae</taxon>
        <taxon>Araneomorphae</taxon>
        <taxon>Entelegynae</taxon>
        <taxon>Araneoidea</taxon>
        <taxon>Araneidae</taxon>
        <taxon>Caerostris</taxon>
    </lineage>
</organism>
<evidence type="ECO:0000313" key="2">
    <source>
        <dbReference type="Proteomes" id="UP001054945"/>
    </source>
</evidence>
<evidence type="ECO:0000313" key="1">
    <source>
        <dbReference type="EMBL" id="GIX77501.1"/>
    </source>
</evidence>
<keyword evidence="2" id="KW-1185">Reference proteome</keyword>
<dbReference type="Gene3D" id="3.90.190.10">
    <property type="entry name" value="Protein tyrosine phosphatase superfamily"/>
    <property type="match status" value="1"/>
</dbReference>
<gene>
    <name evidence="1" type="primary">PTPDC1_0</name>
    <name evidence="1" type="ORF">CEXT_474911</name>
</gene>
<dbReference type="AlphaFoldDB" id="A0AAV4N1F3"/>
<proteinExistence type="predicted"/>
<accession>A0AAV4N1F3</accession>
<protein>
    <submittedName>
        <fullName evidence="1">Protein tyrosine phosphatase domain-containing protein 1</fullName>
    </submittedName>
</protein>
<dbReference type="InterPro" id="IPR029021">
    <property type="entry name" value="Prot-tyrosine_phosphatase-like"/>
</dbReference>
<reference evidence="1 2" key="1">
    <citation type="submission" date="2021-06" db="EMBL/GenBank/DDBJ databases">
        <title>Caerostris extrusa draft genome.</title>
        <authorList>
            <person name="Kono N."/>
            <person name="Arakawa K."/>
        </authorList>
    </citation>
    <scope>NUCLEOTIDE SEQUENCE [LARGE SCALE GENOMIC DNA]</scope>
</reference>
<dbReference type="EMBL" id="BPLR01020334">
    <property type="protein sequence ID" value="GIX77501.1"/>
    <property type="molecule type" value="Genomic_DNA"/>
</dbReference>
<comment type="caution">
    <text evidence="1">The sequence shown here is derived from an EMBL/GenBank/DDBJ whole genome shotgun (WGS) entry which is preliminary data.</text>
</comment>
<name>A0AAV4N1F3_CAEEX</name>
<dbReference type="Proteomes" id="UP001054945">
    <property type="component" value="Unassembled WGS sequence"/>
</dbReference>
<dbReference type="SUPFAM" id="SSF52799">
    <property type="entry name" value="(Phosphotyrosine protein) phosphatases II"/>
    <property type="match status" value="1"/>
</dbReference>